<dbReference type="GO" id="GO:0003700">
    <property type="term" value="F:DNA-binding transcription factor activity"/>
    <property type="evidence" value="ECO:0007669"/>
    <property type="project" value="InterPro"/>
</dbReference>
<dbReference type="InterPro" id="IPR000835">
    <property type="entry name" value="HTH_MarR-typ"/>
</dbReference>
<accession>A0A7W7M8D4</accession>
<feature type="compositionally biased region" description="Low complexity" evidence="4">
    <location>
        <begin position="1"/>
        <end position="53"/>
    </location>
</feature>
<evidence type="ECO:0000256" key="4">
    <source>
        <dbReference type="SAM" id="MobiDB-lite"/>
    </source>
</evidence>
<evidence type="ECO:0000256" key="2">
    <source>
        <dbReference type="ARBA" id="ARBA00023125"/>
    </source>
</evidence>
<proteinExistence type="predicted"/>
<evidence type="ECO:0000256" key="3">
    <source>
        <dbReference type="ARBA" id="ARBA00023163"/>
    </source>
</evidence>
<feature type="region of interest" description="Disordered" evidence="4">
    <location>
        <begin position="1"/>
        <end position="57"/>
    </location>
</feature>
<evidence type="ECO:0000256" key="1">
    <source>
        <dbReference type="ARBA" id="ARBA00023015"/>
    </source>
</evidence>
<reference evidence="6 7" key="1">
    <citation type="submission" date="2020-08" db="EMBL/GenBank/DDBJ databases">
        <title>Sequencing the genomes of 1000 actinobacteria strains.</title>
        <authorList>
            <person name="Klenk H.-P."/>
        </authorList>
    </citation>
    <scope>NUCLEOTIDE SEQUENCE [LARGE SCALE GENOMIC DNA]</scope>
    <source>
        <strain evidence="6 7">DSM 45809</strain>
    </source>
</reference>
<dbReference type="Pfam" id="PF12802">
    <property type="entry name" value="MarR_2"/>
    <property type="match status" value="1"/>
</dbReference>
<evidence type="ECO:0000313" key="7">
    <source>
        <dbReference type="Proteomes" id="UP000546162"/>
    </source>
</evidence>
<keyword evidence="2 6" id="KW-0238">DNA-binding</keyword>
<dbReference type="GO" id="GO:0003677">
    <property type="term" value="F:DNA binding"/>
    <property type="evidence" value="ECO:0007669"/>
    <property type="project" value="UniProtKB-KW"/>
</dbReference>
<dbReference type="AlphaFoldDB" id="A0A7W7M8D4"/>
<dbReference type="RefSeq" id="WP_373873480.1">
    <property type="nucleotide sequence ID" value="NZ_BAABFG010000005.1"/>
</dbReference>
<evidence type="ECO:0000313" key="6">
    <source>
        <dbReference type="EMBL" id="MBB4740715.1"/>
    </source>
</evidence>
<evidence type="ECO:0000259" key="5">
    <source>
        <dbReference type="PROSITE" id="PS50995"/>
    </source>
</evidence>
<gene>
    <name evidence="6" type="ORF">BJY16_004174</name>
</gene>
<dbReference type="PANTHER" id="PTHR42756:SF1">
    <property type="entry name" value="TRANSCRIPTIONAL REPRESSOR OF EMRAB OPERON"/>
    <property type="match status" value="1"/>
</dbReference>
<dbReference type="EMBL" id="JACHNB010000001">
    <property type="protein sequence ID" value="MBB4740715.1"/>
    <property type="molecule type" value="Genomic_DNA"/>
</dbReference>
<organism evidence="6 7">
    <name type="scientific">Actinoplanes octamycinicus</name>
    <dbReference type="NCBI Taxonomy" id="135948"/>
    <lineage>
        <taxon>Bacteria</taxon>
        <taxon>Bacillati</taxon>
        <taxon>Actinomycetota</taxon>
        <taxon>Actinomycetes</taxon>
        <taxon>Micromonosporales</taxon>
        <taxon>Micromonosporaceae</taxon>
        <taxon>Actinoplanes</taxon>
    </lineage>
</organism>
<feature type="domain" description="HTH marR-type" evidence="5">
    <location>
        <begin position="59"/>
        <end position="199"/>
    </location>
</feature>
<dbReference type="InterPro" id="IPR036390">
    <property type="entry name" value="WH_DNA-bd_sf"/>
</dbReference>
<dbReference type="SMART" id="SM00347">
    <property type="entry name" value="HTH_MARR"/>
    <property type="match status" value="1"/>
</dbReference>
<dbReference type="Proteomes" id="UP000546162">
    <property type="component" value="Unassembled WGS sequence"/>
</dbReference>
<protein>
    <submittedName>
        <fullName evidence="6">DNA-binding MarR family transcriptional regulator</fullName>
    </submittedName>
</protein>
<dbReference type="PROSITE" id="PS50995">
    <property type="entry name" value="HTH_MARR_2"/>
    <property type="match status" value="1"/>
</dbReference>
<keyword evidence="1" id="KW-0805">Transcription regulation</keyword>
<keyword evidence="7" id="KW-1185">Reference proteome</keyword>
<keyword evidence="3" id="KW-0804">Transcription</keyword>
<sequence>MTSASAAAAAADPPSASASDPASAPAPVAASASGPASVSVPASGPASVSVPASGEAAERQRLRSRLVDLLNAYASEANHIGHAFAGRNHLHGPDLHALLAVMHAERAGAPLTPGRLGETMGLSSGATTAMIDRLERAGHLRRCRESTDRRVVHLRYGDTGMALAMAFFTPLAPRTDAVMARFEVAELQVVERFVQGMVESLTSYRDELRD</sequence>
<dbReference type="InterPro" id="IPR036388">
    <property type="entry name" value="WH-like_DNA-bd_sf"/>
</dbReference>
<dbReference type="SUPFAM" id="SSF46785">
    <property type="entry name" value="Winged helix' DNA-binding domain"/>
    <property type="match status" value="1"/>
</dbReference>
<dbReference type="PRINTS" id="PR00598">
    <property type="entry name" value="HTHMARR"/>
</dbReference>
<comment type="caution">
    <text evidence="6">The sequence shown here is derived from an EMBL/GenBank/DDBJ whole genome shotgun (WGS) entry which is preliminary data.</text>
</comment>
<dbReference type="PANTHER" id="PTHR42756">
    <property type="entry name" value="TRANSCRIPTIONAL REGULATOR, MARR"/>
    <property type="match status" value="1"/>
</dbReference>
<dbReference type="Gene3D" id="1.10.10.10">
    <property type="entry name" value="Winged helix-like DNA-binding domain superfamily/Winged helix DNA-binding domain"/>
    <property type="match status" value="1"/>
</dbReference>
<name>A0A7W7M8D4_9ACTN</name>